<sequence>MGWSLMTVAVEQEKEMAEYGQEGKTITPSDYGCQILQEKTTLDAADDKSLPNDAKLIWYVVDGIEYIDLTRCAKTSKLFDMYYDKYGKGAVKKIDFGYGQMNPKLWGNKPKKEKKRK</sequence>
<organism evidence="1 2">
    <name type="scientific">Synechococcus phage S-SM2</name>
    <dbReference type="NCBI Taxonomy" id="444860"/>
    <lineage>
        <taxon>Viruses</taxon>
        <taxon>Duplodnaviria</taxon>
        <taxon>Heunggongvirae</taxon>
        <taxon>Uroviricota</taxon>
        <taxon>Caudoviricetes</taxon>
        <taxon>Pantevenvirales</taxon>
        <taxon>Kyanoviridae</taxon>
        <taxon>Nilusvirus</taxon>
        <taxon>Nilusvirus ssm2</taxon>
    </lineage>
</organism>
<name>E3SJE8_9CAUD</name>
<reference evidence="1 2" key="1">
    <citation type="journal article" date="2010" name="Environ. Microbiol.">
        <title>Genomic analysis of oceanic cyanobacterial myoviruses compared with T4-like myoviruses from diverse hosts and environments.</title>
        <authorList>
            <person name="Sullivan M.B."/>
            <person name="Huang K.H."/>
            <person name="Ignacio-Espinoza J.C."/>
            <person name="Berlin A.M."/>
            <person name="Kelly L."/>
            <person name="Weigele P.R."/>
            <person name="DeFrancesco A.S."/>
            <person name="Kern S.E."/>
            <person name="Thompson L.R."/>
            <person name="Young S."/>
            <person name="Yandava C."/>
            <person name="Fu R."/>
            <person name="Krastins B."/>
            <person name="Chase M."/>
            <person name="Sarracino D."/>
            <person name="Osburne M.S."/>
            <person name="Henn M.R."/>
            <person name="Chisholm S.W."/>
        </authorList>
    </citation>
    <scope>NUCLEOTIDE SEQUENCE [LARGE SCALE GENOMIC DNA]</scope>
    <source>
        <strain evidence="1">8017-1</strain>
    </source>
</reference>
<dbReference type="OrthoDB" id="24279at10239"/>
<dbReference type="Proteomes" id="UP000006524">
    <property type="component" value="Segment"/>
</dbReference>
<accession>E3SJE8</accession>
<dbReference type="RefSeq" id="YP_004322410.1">
    <property type="nucleotide sequence ID" value="NC_015279.1"/>
</dbReference>
<proteinExistence type="predicted"/>
<dbReference type="GeneID" id="10326886"/>
<keyword evidence="2" id="KW-1185">Reference proteome</keyword>
<dbReference type="KEGG" id="vg:10326886"/>
<evidence type="ECO:0000313" key="2">
    <source>
        <dbReference type="Proteomes" id="UP000006524"/>
    </source>
</evidence>
<protein>
    <submittedName>
        <fullName evidence="1">Uncharacterized protein</fullName>
    </submittedName>
</protein>
<gene>
    <name evidence="1" type="ORF">SSM2_263</name>
</gene>
<dbReference type="EMBL" id="GU071095">
    <property type="protein sequence ID" value="ADO97596.1"/>
    <property type="molecule type" value="Genomic_DNA"/>
</dbReference>
<evidence type="ECO:0000313" key="1">
    <source>
        <dbReference type="EMBL" id="ADO97596.1"/>
    </source>
</evidence>